<proteinExistence type="predicted"/>
<keyword evidence="2" id="KW-1185">Reference proteome</keyword>
<evidence type="ECO:0000313" key="2">
    <source>
        <dbReference type="Proteomes" id="UP000018209"/>
    </source>
</evidence>
<dbReference type="Proteomes" id="UP000018209">
    <property type="component" value="Unassembled WGS sequence"/>
</dbReference>
<comment type="caution">
    <text evidence="1">The sequence shown here is derived from an EMBL/GenBank/DDBJ whole genome shotgun (WGS) entry which is preliminary data.</text>
</comment>
<name>A0ABQ0IYA9_GLUTH</name>
<reference evidence="1 2" key="1">
    <citation type="submission" date="2013-08" db="EMBL/GenBank/DDBJ databases">
        <title>Gluconobacter thailandicus NBRC 3257 whole genome sequence.</title>
        <authorList>
            <person name="Matsutani M."/>
            <person name="Yakushi T."/>
            <person name="Matsushita K."/>
        </authorList>
    </citation>
    <scope>NUCLEOTIDE SEQUENCE [LARGE SCALE GENOMIC DNA]</scope>
    <source>
        <strain evidence="1 2">NBRC 3257</strain>
    </source>
</reference>
<gene>
    <name evidence="1" type="ORF">NBRC3257_2192</name>
</gene>
<protein>
    <submittedName>
        <fullName evidence="1">Uncharacterized protein</fullName>
    </submittedName>
</protein>
<evidence type="ECO:0000313" key="1">
    <source>
        <dbReference type="EMBL" id="GAD27193.1"/>
    </source>
</evidence>
<accession>A0ABQ0IYA9</accession>
<organism evidence="1 2">
    <name type="scientific">Gluconobacter thailandicus NBRC 3257</name>
    <dbReference type="NCBI Taxonomy" id="1381097"/>
    <lineage>
        <taxon>Bacteria</taxon>
        <taxon>Pseudomonadati</taxon>
        <taxon>Pseudomonadota</taxon>
        <taxon>Alphaproteobacteria</taxon>
        <taxon>Acetobacterales</taxon>
        <taxon>Acetobacteraceae</taxon>
        <taxon>Gluconobacter</taxon>
    </lineage>
</organism>
<dbReference type="EMBL" id="BASM01000027">
    <property type="protein sequence ID" value="GAD27193.1"/>
    <property type="molecule type" value="Genomic_DNA"/>
</dbReference>
<sequence length="56" mass="6600">MSSNRNNFSSRARQTRKKIFCRLNPATLQSRFPRYHSMDLSALLSHMTEEQTIKRG</sequence>